<reference evidence="4" key="1">
    <citation type="submission" date="2023-05" db="EMBL/GenBank/DDBJ databases">
        <title>Nepenthes gracilis genome sequencing.</title>
        <authorList>
            <person name="Fukushima K."/>
        </authorList>
    </citation>
    <scope>NUCLEOTIDE SEQUENCE</scope>
    <source>
        <strain evidence="4">SING2019-196</strain>
    </source>
</reference>
<proteinExistence type="predicted"/>
<evidence type="ECO:0000313" key="5">
    <source>
        <dbReference type="Proteomes" id="UP001279734"/>
    </source>
</evidence>
<dbReference type="SMART" id="SM01217">
    <property type="entry name" value="Fn3_like"/>
    <property type="match status" value="1"/>
</dbReference>
<evidence type="ECO:0000256" key="1">
    <source>
        <dbReference type="ARBA" id="ARBA00022801"/>
    </source>
</evidence>
<dbReference type="AlphaFoldDB" id="A0AAD3T8E5"/>
<dbReference type="Pfam" id="PF14310">
    <property type="entry name" value="Fn3-like"/>
    <property type="match status" value="1"/>
</dbReference>
<dbReference type="EMBL" id="BSYO01000029">
    <property type="protein sequence ID" value="GMH25278.1"/>
    <property type="molecule type" value="Genomic_DNA"/>
</dbReference>
<dbReference type="InterPro" id="IPR044993">
    <property type="entry name" value="BXL"/>
</dbReference>
<keyword evidence="1" id="KW-0378">Hydrolase</keyword>
<dbReference type="InterPro" id="IPR026891">
    <property type="entry name" value="Fn3-like"/>
</dbReference>
<dbReference type="Proteomes" id="UP001279734">
    <property type="component" value="Unassembled WGS sequence"/>
</dbReference>
<dbReference type="PANTHER" id="PTHR42721:SF1">
    <property type="entry name" value="BETA-D-XYLOSIDASE 6-RELATED"/>
    <property type="match status" value="1"/>
</dbReference>
<gene>
    <name evidence="4" type="ORF">Nepgr_027121</name>
</gene>
<dbReference type="GO" id="GO:0045493">
    <property type="term" value="P:xylan catabolic process"/>
    <property type="evidence" value="ECO:0007669"/>
    <property type="project" value="InterPro"/>
</dbReference>
<dbReference type="GO" id="GO:0046556">
    <property type="term" value="F:alpha-L-arabinofuranosidase activity"/>
    <property type="evidence" value="ECO:0007669"/>
    <property type="project" value="TreeGrafter"/>
</dbReference>
<protein>
    <recommendedName>
        <fullName evidence="3">Fibronectin type III-like domain-containing protein</fullName>
    </recommendedName>
</protein>
<dbReference type="Pfam" id="PF01915">
    <property type="entry name" value="Glyco_hydro_3_C"/>
    <property type="match status" value="1"/>
</dbReference>
<dbReference type="GO" id="GO:0031222">
    <property type="term" value="P:arabinan catabolic process"/>
    <property type="evidence" value="ECO:0007669"/>
    <property type="project" value="TreeGrafter"/>
</dbReference>
<name>A0AAD3T8E5_NEPGR</name>
<dbReference type="GO" id="GO:0009044">
    <property type="term" value="F:xylan 1,4-beta-xylosidase activity"/>
    <property type="evidence" value="ECO:0007669"/>
    <property type="project" value="InterPro"/>
</dbReference>
<dbReference type="InterPro" id="IPR036881">
    <property type="entry name" value="Glyco_hydro_3_C_sf"/>
</dbReference>
<dbReference type="InterPro" id="IPR002772">
    <property type="entry name" value="Glyco_hydro_3_C"/>
</dbReference>
<comment type="caution">
    <text evidence="4">The sequence shown here is derived from an EMBL/GenBank/DDBJ whole genome shotgun (WGS) entry which is preliminary data.</text>
</comment>
<dbReference type="SUPFAM" id="SSF52279">
    <property type="entry name" value="Beta-D-glucan exohydrolase, C-terminal domain"/>
    <property type="match status" value="1"/>
</dbReference>
<organism evidence="4 5">
    <name type="scientific">Nepenthes gracilis</name>
    <name type="common">Slender pitcher plant</name>
    <dbReference type="NCBI Taxonomy" id="150966"/>
    <lineage>
        <taxon>Eukaryota</taxon>
        <taxon>Viridiplantae</taxon>
        <taxon>Streptophyta</taxon>
        <taxon>Embryophyta</taxon>
        <taxon>Tracheophyta</taxon>
        <taxon>Spermatophyta</taxon>
        <taxon>Magnoliopsida</taxon>
        <taxon>eudicotyledons</taxon>
        <taxon>Gunneridae</taxon>
        <taxon>Pentapetalae</taxon>
        <taxon>Caryophyllales</taxon>
        <taxon>Nepenthaceae</taxon>
        <taxon>Nepenthes</taxon>
    </lineage>
</organism>
<evidence type="ECO:0000256" key="2">
    <source>
        <dbReference type="ARBA" id="ARBA00023295"/>
    </source>
</evidence>
<sequence length="235" mass="26145">MSFAEEDPQIASIMWVGYPGEAGGKALGEIIFGEYNPGGRLPMTWYPESFTNISMADMRMRADPSRGYPGRTHRFYTGKTIYKFGHGLSYSSYKYKLLSAPQKLQLLEFIESGPSQNMIYQTGDGIAYILVNELSSCDSLTFYVKLSVINTGAMDGSHVVMLFGRASNVIKGAPEKQLVGFNRVQTEAYRSTVTTVMVDPCKHLSFANEKGERVLPLGEYILMVGDLEHSLLIDF</sequence>
<evidence type="ECO:0000259" key="3">
    <source>
        <dbReference type="SMART" id="SM01217"/>
    </source>
</evidence>
<evidence type="ECO:0000313" key="4">
    <source>
        <dbReference type="EMBL" id="GMH25278.1"/>
    </source>
</evidence>
<accession>A0AAD3T8E5</accession>
<dbReference type="Gene3D" id="2.60.40.10">
    <property type="entry name" value="Immunoglobulins"/>
    <property type="match status" value="1"/>
</dbReference>
<dbReference type="Gene3D" id="3.40.50.1700">
    <property type="entry name" value="Glycoside hydrolase family 3 C-terminal domain"/>
    <property type="match status" value="1"/>
</dbReference>
<dbReference type="PANTHER" id="PTHR42721">
    <property type="entry name" value="SUGAR HYDROLASE-RELATED"/>
    <property type="match status" value="1"/>
</dbReference>
<keyword evidence="5" id="KW-1185">Reference proteome</keyword>
<dbReference type="InterPro" id="IPR013783">
    <property type="entry name" value="Ig-like_fold"/>
</dbReference>
<keyword evidence="2" id="KW-0326">Glycosidase</keyword>
<feature type="domain" description="Fibronectin type III-like" evidence="3">
    <location>
        <begin position="158"/>
        <end position="228"/>
    </location>
</feature>